<reference evidence="5 6" key="1">
    <citation type="submission" date="2023-11" db="EMBL/GenBank/DDBJ databases">
        <authorList>
            <person name="Okamura Y."/>
        </authorList>
    </citation>
    <scope>NUCLEOTIDE SEQUENCE [LARGE SCALE GENOMIC DNA]</scope>
</reference>
<dbReference type="PANTHER" id="PTHR39957">
    <property type="entry name" value="AT09846P1-RELATED"/>
    <property type="match status" value="1"/>
</dbReference>
<comment type="subcellular location">
    <subcellularLocation>
        <location evidence="1">Secreted</location>
    </subcellularLocation>
</comment>
<dbReference type="EMBL" id="CAVLEF010000004">
    <property type="protein sequence ID" value="CAK1543237.1"/>
    <property type="molecule type" value="Genomic_DNA"/>
</dbReference>
<evidence type="ECO:0000313" key="6">
    <source>
        <dbReference type="Proteomes" id="UP001497472"/>
    </source>
</evidence>
<feature type="chain" id="PRO_5044010247" description="Single domain-containing protein" evidence="3">
    <location>
        <begin position="18"/>
        <end position="111"/>
    </location>
</feature>
<sequence>MVSRILCLAMVVAVASSATWRGKLPPKPVHLAHKEGCYVKEIGDVINFGETVSPVGYCYRIECERSQVHYASCGDISFSDSPNCYITDIDLSRSYPDCCPDIKCDFDNNLI</sequence>
<comment type="caution">
    <text evidence="5">The sequence shown here is derived from an EMBL/GenBank/DDBJ whole genome shotgun (WGS) entry which is preliminary data.</text>
</comment>
<dbReference type="InterPro" id="IPR029277">
    <property type="entry name" value="SVWC_dom"/>
</dbReference>
<gene>
    <name evidence="5" type="ORF">LNINA_LOCUS3066</name>
</gene>
<feature type="signal peptide" evidence="3">
    <location>
        <begin position="1"/>
        <end position="17"/>
    </location>
</feature>
<dbReference type="Pfam" id="PF15430">
    <property type="entry name" value="SVWC"/>
    <property type="match status" value="1"/>
</dbReference>
<dbReference type="SMART" id="SM01318">
    <property type="entry name" value="SVWC"/>
    <property type="match status" value="1"/>
</dbReference>
<evidence type="ECO:0000256" key="1">
    <source>
        <dbReference type="ARBA" id="ARBA00004613"/>
    </source>
</evidence>
<dbReference type="InterPro" id="IPR053308">
    <property type="entry name" value="Vago-like"/>
</dbReference>
<evidence type="ECO:0000256" key="2">
    <source>
        <dbReference type="ARBA" id="ARBA00022525"/>
    </source>
</evidence>
<proteinExistence type="predicted"/>
<evidence type="ECO:0000256" key="3">
    <source>
        <dbReference type="SAM" id="SignalP"/>
    </source>
</evidence>
<dbReference type="Proteomes" id="UP001497472">
    <property type="component" value="Unassembled WGS sequence"/>
</dbReference>
<evidence type="ECO:0000259" key="4">
    <source>
        <dbReference type="SMART" id="SM01318"/>
    </source>
</evidence>
<evidence type="ECO:0000313" key="5">
    <source>
        <dbReference type="EMBL" id="CAK1543237.1"/>
    </source>
</evidence>
<keyword evidence="6" id="KW-1185">Reference proteome</keyword>
<dbReference type="PANTHER" id="PTHR39957:SF1">
    <property type="entry name" value="AT09846P1-RELATED"/>
    <property type="match status" value="1"/>
</dbReference>
<keyword evidence="3" id="KW-0732">Signal</keyword>
<protein>
    <recommendedName>
        <fullName evidence="4">Single domain-containing protein</fullName>
    </recommendedName>
</protein>
<name>A0AAV1J3L6_9NEOP</name>
<organism evidence="5 6">
    <name type="scientific">Leptosia nina</name>
    <dbReference type="NCBI Taxonomy" id="320188"/>
    <lineage>
        <taxon>Eukaryota</taxon>
        <taxon>Metazoa</taxon>
        <taxon>Ecdysozoa</taxon>
        <taxon>Arthropoda</taxon>
        <taxon>Hexapoda</taxon>
        <taxon>Insecta</taxon>
        <taxon>Pterygota</taxon>
        <taxon>Neoptera</taxon>
        <taxon>Endopterygota</taxon>
        <taxon>Lepidoptera</taxon>
        <taxon>Glossata</taxon>
        <taxon>Ditrysia</taxon>
        <taxon>Papilionoidea</taxon>
        <taxon>Pieridae</taxon>
        <taxon>Pierinae</taxon>
        <taxon>Leptosia</taxon>
    </lineage>
</organism>
<dbReference type="AlphaFoldDB" id="A0AAV1J3L6"/>
<dbReference type="GO" id="GO:0005576">
    <property type="term" value="C:extracellular region"/>
    <property type="evidence" value="ECO:0007669"/>
    <property type="project" value="UniProtKB-SubCell"/>
</dbReference>
<accession>A0AAV1J3L6</accession>
<feature type="domain" description="Single" evidence="4">
    <location>
        <begin position="37"/>
        <end position="104"/>
    </location>
</feature>
<keyword evidence="2" id="KW-0964">Secreted</keyword>